<sequence>MNVVQVKVLILFALFVATFLFGFIPVKCIHHYRKNLETSRVYRRILSTLSCFSAGVFMATCLLDLLPETIEALESHIKESTKFENYPVAQFIMIMGLMLMLTVEQCVMTYQEKRERISHDSNDTMRMEAIKTERPVLSNKDEFRVSYISQSGVEIDVPAEENISKDFESCVTLSVKNSETKSSTLRSILLLVALSLHSIFEGIAGGLEKQTTDVVEIFIGISIHKVIVAFSLGMALSQSELTFWAQIRSIVTFALASPIGMVIGLLIVEYGQGTTSSLAEGILQGIACGTFLYVTFFEILQHELSKPDIRLIKTLFLFLGFICMSGLYLIHDHDEH</sequence>
<dbReference type="Pfam" id="PF02535">
    <property type="entry name" value="Zip"/>
    <property type="match status" value="1"/>
</dbReference>
<feature type="transmembrane region" description="Helical" evidence="5">
    <location>
        <begin position="6"/>
        <end position="24"/>
    </location>
</feature>
<proteinExistence type="predicted"/>
<feature type="transmembrane region" description="Helical" evidence="5">
    <location>
        <begin position="282"/>
        <end position="300"/>
    </location>
</feature>
<keyword evidence="4 5" id="KW-0472">Membrane</keyword>
<comment type="caution">
    <text evidence="6">The sequence shown here is derived from an EMBL/GenBank/DDBJ whole genome shotgun (WGS) entry which is preliminary data.</text>
</comment>
<feature type="transmembrane region" description="Helical" evidence="5">
    <location>
        <begin position="217"/>
        <end position="237"/>
    </location>
</feature>
<keyword evidence="8" id="KW-1185">Reference proteome</keyword>
<dbReference type="GO" id="GO:0005385">
    <property type="term" value="F:zinc ion transmembrane transporter activity"/>
    <property type="evidence" value="ECO:0007669"/>
    <property type="project" value="TreeGrafter"/>
</dbReference>
<name>A0A8B6DNK2_MYTGA</name>
<evidence type="ECO:0000256" key="4">
    <source>
        <dbReference type="ARBA" id="ARBA00023136"/>
    </source>
</evidence>
<dbReference type="AlphaFoldDB" id="A0A8B6DNK2"/>
<keyword evidence="2 5" id="KW-0812">Transmembrane</keyword>
<keyword evidence="3 5" id="KW-1133">Transmembrane helix</keyword>
<dbReference type="OrthoDB" id="448280at2759"/>
<evidence type="ECO:0000256" key="1">
    <source>
        <dbReference type="ARBA" id="ARBA00004141"/>
    </source>
</evidence>
<dbReference type="PANTHER" id="PTHR11040:SF140">
    <property type="entry name" value="ZRT (ZRT), IRT- (IRT-) LIKE PROTEIN TRANSPORTER"/>
    <property type="match status" value="1"/>
</dbReference>
<protein>
    <submittedName>
        <fullName evidence="6">Solute carrier family 39 (Zinc transporter), member 1/2/3</fullName>
    </submittedName>
</protein>
<gene>
    <name evidence="7" type="ORF">MGAL_10B065259</name>
    <name evidence="6" type="ORF">MGAL_10B074505</name>
</gene>
<evidence type="ECO:0000256" key="2">
    <source>
        <dbReference type="ARBA" id="ARBA00022692"/>
    </source>
</evidence>
<reference evidence="6" key="1">
    <citation type="submission" date="2018-11" db="EMBL/GenBank/DDBJ databases">
        <authorList>
            <person name="Alioto T."/>
            <person name="Alioto T."/>
        </authorList>
    </citation>
    <scope>NUCLEOTIDE SEQUENCE</scope>
</reference>
<feature type="transmembrane region" description="Helical" evidence="5">
    <location>
        <begin position="188"/>
        <end position="205"/>
    </location>
</feature>
<evidence type="ECO:0000256" key="5">
    <source>
        <dbReference type="SAM" id="Phobius"/>
    </source>
</evidence>
<accession>A0A8B6DNK2</accession>
<evidence type="ECO:0000313" key="7">
    <source>
        <dbReference type="EMBL" id="VDI50246.1"/>
    </source>
</evidence>
<evidence type="ECO:0000313" key="6">
    <source>
        <dbReference type="EMBL" id="VDI22052.1"/>
    </source>
</evidence>
<feature type="transmembrane region" description="Helical" evidence="5">
    <location>
        <begin position="86"/>
        <end position="107"/>
    </location>
</feature>
<dbReference type="GO" id="GO:0005886">
    <property type="term" value="C:plasma membrane"/>
    <property type="evidence" value="ECO:0007669"/>
    <property type="project" value="TreeGrafter"/>
</dbReference>
<dbReference type="Proteomes" id="UP000596742">
    <property type="component" value="Unassembled WGS sequence"/>
</dbReference>
<dbReference type="InterPro" id="IPR003689">
    <property type="entry name" value="ZIP"/>
</dbReference>
<evidence type="ECO:0000256" key="3">
    <source>
        <dbReference type="ARBA" id="ARBA00022989"/>
    </source>
</evidence>
<dbReference type="PANTHER" id="PTHR11040">
    <property type="entry name" value="ZINC/IRON TRANSPORTER"/>
    <property type="match status" value="1"/>
</dbReference>
<dbReference type="EMBL" id="UYJE01006921">
    <property type="protein sequence ID" value="VDI50246.1"/>
    <property type="molecule type" value="Genomic_DNA"/>
</dbReference>
<feature type="transmembrane region" description="Helical" evidence="5">
    <location>
        <begin position="249"/>
        <end position="270"/>
    </location>
</feature>
<comment type="subcellular location">
    <subcellularLocation>
        <location evidence="1">Membrane</location>
        <topology evidence="1">Multi-pass membrane protein</topology>
    </subcellularLocation>
</comment>
<feature type="transmembrane region" description="Helical" evidence="5">
    <location>
        <begin position="45"/>
        <end position="66"/>
    </location>
</feature>
<organism evidence="6 8">
    <name type="scientific">Mytilus galloprovincialis</name>
    <name type="common">Mediterranean mussel</name>
    <dbReference type="NCBI Taxonomy" id="29158"/>
    <lineage>
        <taxon>Eukaryota</taxon>
        <taxon>Metazoa</taxon>
        <taxon>Spiralia</taxon>
        <taxon>Lophotrochozoa</taxon>
        <taxon>Mollusca</taxon>
        <taxon>Bivalvia</taxon>
        <taxon>Autobranchia</taxon>
        <taxon>Pteriomorphia</taxon>
        <taxon>Mytilida</taxon>
        <taxon>Mytiloidea</taxon>
        <taxon>Mytilidae</taxon>
        <taxon>Mytilinae</taxon>
        <taxon>Mytilus</taxon>
    </lineage>
</organism>
<evidence type="ECO:0000313" key="8">
    <source>
        <dbReference type="Proteomes" id="UP000596742"/>
    </source>
</evidence>
<dbReference type="EMBL" id="UYJE01003749">
    <property type="protein sequence ID" value="VDI22052.1"/>
    <property type="molecule type" value="Genomic_DNA"/>
</dbReference>
<feature type="transmembrane region" description="Helical" evidence="5">
    <location>
        <begin position="312"/>
        <end position="330"/>
    </location>
</feature>